<organism evidence="2">
    <name type="scientific">Barrientosiimonas endolithica</name>
    <dbReference type="NCBI Taxonomy" id="1535208"/>
    <lineage>
        <taxon>Bacteria</taxon>
        <taxon>Bacillati</taxon>
        <taxon>Actinomycetota</taxon>
        <taxon>Actinomycetes</taxon>
        <taxon>Micrococcales</taxon>
        <taxon>Dermacoccaceae</taxon>
        <taxon>Barrientosiimonas</taxon>
    </lineage>
</organism>
<protein>
    <submittedName>
        <fullName evidence="2">Uncharacterized protein</fullName>
    </submittedName>
</protein>
<sequence>MRRRQPARRLCRDGPHRRGAPLGELAALRTDPAERDAAVARLRGLLLDAAERGRLAARGRELVDGRGRERVADALLRTLPAAPHRDGGRP</sequence>
<gene>
    <name evidence="2" type="ORF">GCM10025872_25700</name>
</gene>
<evidence type="ECO:0000313" key="2">
    <source>
        <dbReference type="EMBL" id="BDZ58913.1"/>
    </source>
</evidence>
<accession>A0ABN6YU07</accession>
<evidence type="ECO:0000256" key="1">
    <source>
        <dbReference type="SAM" id="MobiDB-lite"/>
    </source>
</evidence>
<reference evidence="2" key="1">
    <citation type="journal article" date="2014" name="Int. J. Syst. Evol. Microbiol.">
        <title>Complete genome of a new Firmicutes species belonging to the dominant human colonic microbiota ('Ruminococcus bicirculans') reveals two chromosomes and a selective capacity to utilize plant glucans.</title>
        <authorList>
            <consortium name="NISC Comparative Sequencing Program"/>
            <person name="Wegmann U."/>
            <person name="Louis P."/>
            <person name="Goesmann A."/>
            <person name="Henrissat B."/>
            <person name="Duncan S.H."/>
            <person name="Flint H.J."/>
        </authorList>
    </citation>
    <scope>NUCLEOTIDE SEQUENCE</scope>
    <source>
        <strain evidence="2">NBRC 110608</strain>
    </source>
</reference>
<feature type="region of interest" description="Disordered" evidence="1">
    <location>
        <begin position="1"/>
        <end position="20"/>
    </location>
</feature>
<name>A0ABN6YU07_9MICO</name>
<reference evidence="2" key="2">
    <citation type="submission" date="2023-02" db="EMBL/GenBank/DDBJ databases">
        <authorList>
            <person name="Sun Q."/>
            <person name="Mori K."/>
        </authorList>
    </citation>
    <scope>NUCLEOTIDE SEQUENCE</scope>
    <source>
        <strain evidence="2">NBRC 110608</strain>
    </source>
</reference>
<proteinExistence type="predicted"/>
<dbReference type="EMBL" id="AP027735">
    <property type="protein sequence ID" value="BDZ58913.1"/>
    <property type="molecule type" value="Genomic_DNA"/>
</dbReference>